<sequence>MCNPQESQRATKVASKSAKGMSRDVRVDRVSPRAYRVSIGVRMRVPGIAASSGVLVRMRPTGTSMWIEWRGARRGTASCGSCRPLAEIVGDQASSAAKGSIMMKLETKLVLVEVRKGSLKDKTYMVYCVGVDNNGAAVRESIRKQMLAKIIARKRCSKV</sequence>
<reference evidence="1" key="1">
    <citation type="journal article" date="2021" name="New Phytol.">
        <title>Evolutionary innovations through gain and loss of genes in the ectomycorrhizal Boletales.</title>
        <authorList>
            <person name="Wu G."/>
            <person name="Miyauchi S."/>
            <person name="Morin E."/>
            <person name="Kuo A."/>
            <person name="Drula E."/>
            <person name="Varga T."/>
            <person name="Kohler A."/>
            <person name="Feng B."/>
            <person name="Cao Y."/>
            <person name="Lipzen A."/>
            <person name="Daum C."/>
            <person name="Hundley H."/>
            <person name="Pangilinan J."/>
            <person name="Johnson J."/>
            <person name="Barry K."/>
            <person name="LaButti K."/>
            <person name="Ng V."/>
            <person name="Ahrendt S."/>
            <person name="Min B."/>
            <person name="Choi I.G."/>
            <person name="Park H."/>
            <person name="Plett J.M."/>
            <person name="Magnuson J."/>
            <person name="Spatafora J.W."/>
            <person name="Nagy L.G."/>
            <person name="Henrissat B."/>
            <person name="Grigoriev I.V."/>
            <person name="Yang Z.L."/>
            <person name="Xu J."/>
            <person name="Martin F.M."/>
        </authorList>
    </citation>
    <scope>NUCLEOTIDE SEQUENCE</scope>
    <source>
        <strain evidence="1">KUC20120723A-06</strain>
    </source>
</reference>
<accession>A0ACB8BK79</accession>
<evidence type="ECO:0000313" key="1">
    <source>
        <dbReference type="EMBL" id="KAH7926230.1"/>
    </source>
</evidence>
<protein>
    <submittedName>
        <fullName evidence="1">Uncharacterized protein</fullName>
    </submittedName>
</protein>
<dbReference type="Proteomes" id="UP000790709">
    <property type="component" value="Unassembled WGS sequence"/>
</dbReference>
<proteinExistence type="predicted"/>
<comment type="caution">
    <text evidence="1">The sequence shown here is derived from an EMBL/GenBank/DDBJ whole genome shotgun (WGS) entry which is preliminary data.</text>
</comment>
<keyword evidence="2" id="KW-1185">Reference proteome</keyword>
<gene>
    <name evidence="1" type="ORF">BV22DRAFT_1046181</name>
</gene>
<evidence type="ECO:0000313" key="2">
    <source>
        <dbReference type="Proteomes" id="UP000790709"/>
    </source>
</evidence>
<organism evidence="1 2">
    <name type="scientific">Leucogyrophana mollusca</name>
    <dbReference type="NCBI Taxonomy" id="85980"/>
    <lineage>
        <taxon>Eukaryota</taxon>
        <taxon>Fungi</taxon>
        <taxon>Dikarya</taxon>
        <taxon>Basidiomycota</taxon>
        <taxon>Agaricomycotina</taxon>
        <taxon>Agaricomycetes</taxon>
        <taxon>Agaricomycetidae</taxon>
        <taxon>Boletales</taxon>
        <taxon>Boletales incertae sedis</taxon>
        <taxon>Leucogyrophana</taxon>
    </lineage>
</organism>
<dbReference type="EMBL" id="MU266386">
    <property type="protein sequence ID" value="KAH7926230.1"/>
    <property type="molecule type" value="Genomic_DNA"/>
</dbReference>
<name>A0ACB8BK79_9AGAM</name>